<reference evidence="9 10" key="1">
    <citation type="submission" date="2025-04" db="UniProtKB">
        <authorList>
            <consortium name="RefSeq"/>
        </authorList>
    </citation>
    <scope>IDENTIFICATION</scope>
</reference>
<evidence type="ECO:0000256" key="6">
    <source>
        <dbReference type="RuleBase" id="RU361235"/>
    </source>
</evidence>
<comment type="similarity">
    <text evidence="1 6">Belongs to the type-B carboxylesterase/lipase family.</text>
</comment>
<evidence type="ECO:0000313" key="11">
    <source>
        <dbReference type="RefSeq" id="XP_052743709.1"/>
    </source>
</evidence>
<dbReference type="Gene3D" id="3.40.50.1820">
    <property type="entry name" value="alpha/beta hydrolase"/>
    <property type="match status" value="1"/>
</dbReference>
<dbReference type="SUPFAM" id="SSF53474">
    <property type="entry name" value="alpha/beta-Hydrolases"/>
    <property type="match status" value="1"/>
</dbReference>
<evidence type="ECO:0000256" key="2">
    <source>
        <dbReference type="ARBA" id="ARBA00022487"/>
    </source>
</evidence>
<dbReference type="InterPro" id="IPR002018">
    <property type="entry name" value="CarbesteraseB"/>
</dbReference>
<name>A0A6J1N178_BICAN</name>
<accession>A0A6J1N178</accession>
<dbReference type="EC" id="3.1.1.-" evidence="6"/>
<dbReference type="PROSITE" id="PS00122">
    <property type="entry name" value="CARBOXYLESTERASE_B_1"/>
    <property type="match status" value="1"/>
</dbReference>
<dbReference type="AlphaFoldDB" id="A0A6J1N178"/>
<feature type="chain" id="PRO_5044518196" description="Carboxylic ester hydrolase" evidence="6">
    <location>
        <begin position="21"/>
        <end position="545"/>
    </location>
</feature>
<dbReference type="PROSITE" id="PS00941">
    <property type="entry name" value="CARBOXYLESTERASE_B_2"/>
    <property type="match status" value="1"/>
</dbReference>
<keyword evidence="6" id="KW-0732">Signal</keyword>
<evidence type="ECO:0000313" key="10">
    <source>
        <dbReference type="RefSeq" id="XP_023941606.1"/>
    </source>
</evidence>
<dbReference type="GeneID" id="112048342"/>
<dbReference type="Proteomes" id="UP001652582">
    <property type="component" value="Chromosome 20"/>
</dbReference>
<keyword evidence="8" id="KW-1185">Reference proteome</keyword>
<keyword evidence="5" id="KW-0325">Glycoprotein</keyword>
<evidence type="ECO:0000313" key="9">
    <source>
        <dbReference type="RefSeq" id="XP_023941604.1"/>
    </source>
</evidence>
<dbReference type="GO" id="GO:0052689">
    <property type="term" value="F:carboxylic ester hydrolase activity"/>
    <property type="evidence" value="ECO:0007669"/>
    <property type="project" value="UniProtKB-KW"/>
</dbReference>
<evidence type="ECO:0000259" key="7">
    <source>
        <dbReference type="Pfam" id="PF00135"/>
    </source>
</evidence>
<keyword evidence="4" id="KW-1015">Disulfide bond</keyword>
<evidence type="ECO:0000256" key="4">
    <source>
        <dbReference type="ARBA" id="ARBA00023157"/>
    </source>
</evidence>
<protein>
    <recommendedName>
        <fullName evidence="6">Carboxylic ester hydrolase</fullName>
        <ecNumber evidence="6">3.1.1.-</ecNumber>
    </recommendedName>
</protein>
<evidence type="ECO:0000313" key="8">
    <source>
        <dbReference type="Proteomes" id="UP001652582"/>
    </source>
</evidence>
<proteinExistence type="inferred from homology"/>
<dbReference type="RefSeq" id="XP_023941606.1">
    <property type="nucleotide sequence ID" value="XM_024085838.1"/>
</dbReference>
<gene>
    <name evidence="9 10 11" type="primary">LOC112048342</name>
</gene>
<dbReference type="InterPro" id="IPR019826">
    <property type="entry name" value="Carboxylesterase_B_AS"/>
</dbReference>
<feature type="signal peptide" evidence="6">
    <location>
        <begin position="1"/>
        <end position="20"/>
    </location>
</feature>
<dbReference type="OrthoDB" id="19653at2759"/>
<dbReference type="Pfam" id="PF00135">
    <property type="entry name" value="COesterase"/>
    <property type="match status" value="1"/>
</dbReference>
<dbReference type="RefSeq" id="XP_023941604.1">
    <property type="nucleotide sequence ID" value="XM_024085836.1"/>
</dbReference>
<dbReference type="RefSeq" id="XP_052743709.1">
    <property type="nucleotide sequence ID" value="XM_052887749.1"/>
</dbReference>
<organism evidence="8 10">
    <name type="scientific">Bicyclus anynana</name>
    <name type="common">Squinting bush brown butterfly</name>
    <dbReference type="NCBI Taxonomy" id="110368"/>
    <lineage>
        <taxon>Eukaryota</taxon>
        <taxon>Metazoa</taxon>
        <taxon>Ecdysozoa</taxon>
        <taxon>Arthropoda</taxon>
        <taxon>Hexapoda</taxon>
        <taxon>Insecta</taxon>
        <taxon>Pterygota</taxon>
        <taxon>Neoptera</taxon>
        <taxon>Endopterygota</taxon>
        <taxon>Lepidoptera</taxon>
        <taxon>Glossata</taxon>
        <taxon>Ditrysia</taxon>
        <taxon>Papilionoidea</taxon>
        <taxon>Nymphalidae</taxon>
        <taxon>Satyrinae</taxon>
        <taxon>Satyrini</taxon>
        <taxon>Mycalesina</taxon>
        <taxon>Bicyclus</taxon>
    </lineage>
</organism>
<dbReference type="PANTHER" id="PTHR43142:SF1">
    <property type="entry name" value="CARBOXYLIC ESTER HYDROLASE"/>
    <property type="match status" value="1"/>
</dbReference>
<keyword evidence="3 6" id="KW-0378">Hydrolase</keyword>
<dbReference type="CTD" id="100329152"/>
<keyword evidence="2" id="KW-0719">Serine esterase</keyword>
<dbReference type="KEGG" id="bany:112048342"/>
<dbReference type="InterPro" id="IPR019819">
    <property type="entry name" value="Carboxylesterase_B_CS"/>
</dbReference>
<evidence type="ECO:0000256" key="1">
    <source>
        <dbReference type="ARBA" id="ARBA00005964"/>
    </source>
</evidence>
<evidence type="ECO:0000256" key="5">
    <source>
        <dbReference type="ARBA" id="ARBA00023180"/>
    </source>
</evidence>
<sequence length="545" mass="61186">MKIISLAIQLLLAYTSFAWSTLTHVVEIRQGKLRGVRSAGGHNRYYSVPYATSERFQPPKTAPKWEGIFNAISPFIRCPQKVSFFMSGNEDCLYLDVYTPGISSSLSKFPVMVFLHGGAYFKGSKELYDPQFLVTKGVVVVIINYRLGVLGFLCLNGISNLGLRDQVAALKWVRRNIAAFGGDPDNVTLCGQSAGASSASMHLLTELSKGLFHKAILMSGTALSTWAFNIEPSTAAFDDASKISTPLTETDVFHTFAEADLDLILDATYDTSVNPRFFKYSPCVDVNFTQPFFRDAPFNILKSGKFNKVPLMIGYTDKEGGFFYRLLSEDTVNDLSDNFVDRLPCVFSWCSKEERRKISEMMRSHYFGEGYLDYRASVTGLINYFSDWIAYGSINAFSKVMAQFSDQPIFNYQFSYGGGRDFGKFLAGTDFNGTTHAGEVFYIFKPMGITLPLSKQDEEMIDRLTTLIKNFMTFGNPTPKRSKPLPLRWPPASNDSSNIFVINKKMSVIKRPRRGQRGEFFLEMLCSYGQSGYVPCESRAMCTHK</sequence>
<dbReference type="PANTHER" id="PTHR43142">
    <property type="entry name" value="CARBOXYLIC ESTER HYDROLASE"/>
    <property type="match status" value="1"/>
</dbReference>
<dbReference type="InterPro" id="IPR029058">
    <property type="entry name" value="AB_hydrolase_fold"/>
</dbReference>
<evidence type="ECO:0000256" key="3">
    <source>
        <dbReference type="ARBA" id="ARBA00022801"/>
    </source>
</evidence>
<feature type="domain" description="Carboxylesterase type B" evidence="7">
    <location>
        <begin position="24"/>
        <end position="514"/>
    </location>
</feature>